<organism evidence="2 3">
    <name type="scientific">Solitalea koreensis</name>
    <dbReference type="NCBI Taxonomy" id="543615"/>
    <lineage>
        <taxon>Bacteria</taxon>
        <taxon>Pseudomonadati</taxon>
        <taxon>Bacteroidota</taxon>
        <taxon>Sphingobacteriia</taxon>
        <taxon>Sphingobacteriales</taxon>
        <taxon>Sphingobacteriaceae</taxon>
        <taxon>Solitalea</taxon>
    </lineage>
</organism>
<feature type="transmembrane region" description="Helical" evidence="1">
    <location>
        <begin position="5"/>
        <end position="25"/>
    </location>
</feature>
<dbReference type="AlphaFoldDB" id="A0A521ACH0"/>
<keyword evidence="1" id="KW-1133">Transmembrane helix</keyword>
<keyword evidence="1" id="KW-0812">Transmembrane</keyword>
<keyword evidence="3" id="KW-1185">Reference proteome</keyword>
<proteinExistence type="predicted"/>
<evidence type="ECO:0000313" key="3">
    <source>
        <dbReference type="Proteomes" id="UP000315971"/>
    </source>
</evidence>
<keyword evidence="1" id="KW-0472">Membrane</keyword>
<feature type="transmembrane region" description="Helical" evidence="1">
    <location>
        <begin position="31"/>
        <end position="53"/>
    </location>
</feature>
<sequence length="66" mass="7344">MKHKLLFPAVTCMLFFLAGLIFNFLELPGSRTIMLISMIILSGLCLILFYSMVKIAASGKKFSQNA</sequence>
<dbReference type="EMBL" id="FXSZ01000001">
    <property type="protein sequence ID" value="SMO32468.1"/>
    <property type="molecule type" value="Genomic_DNA"/>
</dbReference>
<gene>
    <name evidence="2" type="ORF">SAMN06265350_10152</name>
</gene>
<evidence type="ECO:0000256" key="1">
    <source>
        <dbReference type="SAM" id="Phobius"/>
    </source>
</evidence>
<reference evidence="2 3" key="1">
    <citation type="submission" date="2017-05" db="EMBL/GenBank/DDBJ databases">
        <authorList>
            <person name="Varghese N."/>
            <person name="Submissions S."/>
        </authorList>
    </citation>
    <scope>NUCLEOTIDE SEQUENCE [LARGE SCALE GENOMIC DNA]</scope>
    <source>
        <strain evidence="2 3">DSM 21342</strain>
    </source>
</reference>
<dbReference type="Proteomes" id="UP000315971">
    <property type="component" value="Unassembled WGS sequence"/>
</dbReference>
<evidence type="ECO:0000313" key="2">
    <source>
        <dbReference type="EMBL" id="SMO32468.1"/>
    </source>
</evidence>
<name>A0A521ACH0_9SPHI</name>
<protein>
    <submittedName>
        <fullName evidence="2">Uncharacterized protein</fullName>
    </submittedName>
</protein>
<accession>A0A521ACH0</accession>